<dbReference type="GO" id="GO:0009231">
    <property type="term" value="P:riboflavin biosynthetic process"/>
    <property type="evidence" value="ECO:0007669"/>
    <property type="project" value="InterPro"/>
</dbReference>
<dbReference type="NCBIfam" id="TIGR00083">
    <property type="entry name" value="ribF"/>
    <property type="match status" value="1"/>
</dbReference>
<dbReference type="STRING" id="560819.SAMN05428998_14219"/>
<feature type="domain" description="Riboflavin kinase" evidence="16">
    <location>
        <begin position="193"/>
        <end position="326"/>
    </location>
</feature>
<comment type="similarity">
    <text evidence="15">Belongs to the ribF family.</text>
</comment>
<comment type="catalytic activity">
    <reaction evidence="13 15">
        <text>riboflavin + ATP = FMN + ADP + H(+)</text>
        <dbReference type="Rhea" id="RHEA:14357"/>
        <dbReference type="ChEBI" id="CHEBI:15378"/>
        <dbReference type="ChEBI" id="CHEBI:30616"/>
        <dbReference type="ChEBI" id="CHEBI:57986"/>
        <dbReference type="ChEBI" id="CHEBI:58210"/>
        <dbReference type="ChEBI" id="CHEBI:456216"/>
        <dbReference type="EC" id="2.7.1.26"/>
    </reaction>
</comment>
<evidence type="ECO:0000259" key="16">
    <source>
        <dbReference type="SMART" id="SM00904"/>
    </source>
</evidence>
<keyword evidence="7 15" id="KW-0548">Nucleotidyltransferase</keyword>
<evidence type="ECO:0000256" key="7">
    <source>
        <dbReference type="ARBA" id="ARBA00022695"/>
    </source>
</evidence>
<comment type="function">
    <text evidence="1">Catalyzes the phosphorylation of riboflavin to FMN followed by the adenylation of FMN to FAD.</text>
</comment>
<dbReference type="Pfam" id="PF01687">
    <property type="entry name" value="Flavokinase"/>
    <property type="match status" value="1"/>
</dbReference>
<evidence type="ECO:0000256" key="3">
    <source>
        <dbReference type="ARBA" id="ARBA00005201"/>
    </source>
</evidence>
<evidence type="ECO:0000256" key="15">
    <source>
        <dbReference type="PIRNR" id="PIRNR004491"/>
    </source>
</evidence>
<sequence>MLILRHWTHTAPAARGAVVAIGNFDGIHRGHQALIAKAGRLAREMDAPLALMSFEPHPRLFFQPDQPPFRLTNWRTKAKLIESLGVDLLYVLAFNAELAGLEAEDFVAQVLVGGPEDGLAARHVVVGDNFRFGRKRRGDAALLAAEGRRHGFGVTAMAPVSGPGDSKGGEKPYSSSLVREYLKGGNPTRAALLLGRYWEIEGRVESGARRGRTLGFPTANLRLGELLRPAYGVYAVRAAIEHEEGERGAGATVWRPGVANLGINPMFELPEPLLETHLFDFEGDLYGRHLRVALIDYLRPEARFESVEKLVEQMAADSARARATLSWETWQTEWPVSPFIAGGG</sequence>
<comment type="pathway">
    <text evidence="3 15">Cofactor biosynthesis; FMN biosynthesis; FMN from riboflavin (ATP route): step 1/1.</text>
</comment>
<evidence type="ECO:0000256" key="5">
    <source>
        <dbReference type="ARBA" id="ARBA00022643"/>
    </source>
</evidence>
<dbReference type="InterPro" id="IPR023468">
    <property type="entry name" value="Riboflavin_kinase"/>
</dbReference>
<dbReference type="NCBIfam" id="NF004160">
    <property type="entry name" value="PRK05627.1-3"/>
    <property type="match status" value="1"/>
</dbReference>
<dbReference type="InterPro" id="IPR015865">
    <property type="entry name" value="Riboflavin_kinase_bac/euk"/>
</dbReference>
<evidence type="ECO:0000256" key="8">
    <source>
        <dbReference type="ARBA" id="ARBA00022741"/>
    </source>
</evidence>
<keyword evidence="5 15" id="KW-0288">FMN</keyword>
<dbReference type="Pfam" id="PF06574">
    <property type="entry name" value="FAD_syn"/>
    <property type="match status" value="1"/>
</dbReference>
<keyword evidence="4 15" id="KW-0285">Flavoprotein</keyword>
<dbReference type="SUPFAM" id="SSF52374">
    <property type="entry name" value="Nucleotidylyl transferase"/>
    <property type="match status" value="1"/>
</dbReference>
<dbReference type="PIRSF" id="PIRSF004491">
    <property type="entry name" value="FAD_Synth"/>
    <property type="match status" value="1"/>
</dbReference>
<reference evidence="17 18" key="1">
    <citation type="submission" date="2017-04" db="EMBL/GenBank/DDBJ databases">
        <authorList>
            <person name="Afonso C.L."/>
            <person name="Miller P.J."/>
            <person name="Scott M.A."/>
            <person name="Spackman E."/>
            <person name="Goraichik I."/>
            <person name="Dimitrov K.M."/>
            <person name="Suarez D.L."/>
            <person name="Swayne D.E."/>
        </authorList>
    </citation>
    <scope>NUCLEOTIDE SEQUENCE [LARGE SCALE GENOMIC DNA]</scope>
    <source>
        <strain evidence="17 18">USBA 355</strain>
    </source>
</reference>
<dbReference type="PANTHER" id="PTHR22749">
    <property type="entry name" value="RIBOFLAVIN KINASE/FMN ADENYLYLTRANSFERASE"/>
    <property type="match status" value="1"/>
</dbReference>
<keyword evidence="11 15" id="KW-0067">ATP-binding</keyword>
<evidence type="ECO:0000313" key="18">
    <source>
        <dbReference type="Proteomes" id="UP000192917"/>
    </source>
</evidence>
<dbReference type="RefSeq" id="WP_218822971.1">
    <property type="nucleotide sequence ID" value="NZ_FWZX01000042.1"/>
</dbReference>
<evidence type="ECO:0000256" key="6">
    <source>
        <dbReference type="ARBA" id="ARBA00022679"/>
    </source>
</evidence>
<keyword evidence="18" id="KW-1185">Reference proteome</keyword>
<dbReference type="InterPro" id="IPR023465">
    <property type="entry name" value="Riboflavin_kinase_dom_sf"/>
</dbReference>
<dbReference type="UniPathway" id="UPA00277">
    <property type="reaction ID" value="UER00407"/>
</dbReference>
<evidence type="ECO:0000256" key="10">
    <source>
        <dbReference type="ARBA" id="ARBA00022827"/>
    </source>
</evidence>
<dbReference type="GO" id="GO:0009398">
    <property type="term" value="P:FMN biosynthetic process"/>
    <property type="evidence" value="ECO:0007669"/>
    <property type="project" value="UniProtKB-UniRule"/>
</dbReference>
<dbReference type="CDD" id="cd02064">
    <property type="entry name" value="FAD_synthetase_N"/>
    <property type="match status" value="1"/>
</dbReference>
<protein>
    <recommendedName>
        <fullName evidence="15">Riboflavin biosynthesis protein</fullName>
    </recommendedName>
    <domain>
        <recommendedName>
            <fullName evidence="15">Riboflavin kinase</fullName>
            <ecNumber evidence="15">2.7.1.26</ecNumber>
        </recommendedName>
        <alternativeName>
            <fullName evidence="15">Flavokinase</fullName>
        </alternativeName>
    </domain>
    <domain>
        <recommendedName>
            <fullName evidence="15">FMN adenylyltransferase</fullName>
            <ecNumber evidence="15">2.7.7.2</ecNumber>
        </recommendedName>
        <alternativeName>
            <fullName evidence="15">FAD pyrophosphorylase</fullName>
        </alternativeName>
        <alternativeName>
            <fullName evidence="15">FAD synthase</fullName>
        </alternativeName>
    </domain>
</protein>
<keyword evidence="9 15" id="KW-0418">Kinase</keyword>
<proteinExistence type="inferred from homology"/>
<keyword evidence="6 15" id="KW-0808">Transferase</keyword>
<evidence type="ECO:0000313" key="17">
    <source>
        <dbReference type="EMBL" id="SMF80845.1"/>
    </source>
</evidence>
<keyword evidence="10 15" id="KW-0274">FAD</keyword>
<name>A0A1Y6CP02_9PROT</name>
<dbReference type="GO" id="GO:0008531">
    <property type="term" value="F:riboflavin kinase activity"/>
    <property type="evidence" value="ECO:0007669"/>
    <property type="project" value="UniProtKB-UniRule"/>
</dbReference>
<keyword evidence="12" id="KW-0511">Multifunctional enzyme</keyword>
<evidence type="ECO:0000256" key="11">
    <source>
        <dbReference type="ARBA" id="ARBA00022840"/>
    </source>
</evidence>
<evidence type="ECO:0000256" key="4">
    <source>
        <dbReference type="ARBA" id="ARBA00022630"/>
    </source>
</evidence>
<dbReference type="SMART" id="SM00904">
    <property type="entry name" value="Flavokinase"/>
    <property type="match status" value="1"/>
</dbReference>
<dbReference type="FunFam" id="3.40.50.620:FF:000021">
    <property type="entry name" value="Riboflavin biosynthesis protein"/>
    <property type="match status" value="1"/>
</dbReference>
<dbReference type="EC" id="2.7.7.2" evidence="15"/>
<dbReference type="GO" id="GO:0003919">
    <property type="term" value="F:FMN adenylyltransferase activity"/>
    <property type="evidence" value="ECO:0007669"/>
    <property type="project" value="UniProtKB-UniRule"/>
</dbReference>
<comment type="pathway">
    <text evidence="2 15">Cofactor biosynthesis; FAD biosynthesis; FAD from FMN: step 1/1.</text>
</comment>
<dbReference type="AlphaFoldDB" id="A0A1Y6CP02"/>
<evidence type="ECO:0000256" key="13">
    <source>
        <dbReference type="ARBA" id="ARBA00047880"/>
    </source>
</evidence>
<dbReference type="InterPro" id="IPR015864">
    <property type="entry name" value="FAD_synthase"/>
</dbReference>
<evidence type="ECO:0000256" key="2">
    <source>
        <dbReference type="ARBA" id="ARBA00004726"/>
    </source>
</evidence>
<comment type="catalytic activity">
    <reaction evidence="14 15">
        <text>FMN + ATP + H(+) = FAD + diphosphate</text>
        <dbReference type="Rhea" id="RHEA:17237"/>
        <dbReference type="ChEBI" id="CHEBI:15378"/>
        <dbReference type="ChEBI" id="CHEBI:30616"/>
        <dbReference type="ChEBI" id="CHEBI:33019"/>
        <dbReference type="ChEBI" id="CHEBI:57692"/>
        <dbReference type="ChEBI" id="CHEBI:58210"/>
        <dbReference type="EC" id="2.7.7.2"/>
    </reaction>
</comment>
<dbReference type="Gene3D" id="3.40.50.620">
    <property type="entry name" value="HUPs"/>
    <property type="match status" value="1"/>
</dbReference>
<keyword evidence="8 15" id="KW-0547">Nucleotide-binding</keyword>
<dbReference type="EMBL" id="FWZX01000042">
    <property type="protein sequence ID" value="SMF80845.1"/>
    <property type="molecule type" value="Genomic_DNA"/>
</dbReference>
<evidence type="ECO:0000256" key="12">
    <source>
        <dbReference type="ARBA" id="ARBA00023268"/>
    </source>
</evidence>
<dbReference type="Proteomes" id="UP000192917">
    <property type="component" value="Unassembled WGS sequence"/>
</dbReference>
<dbReference type="InterPro" id="IPR002606">
    <property type="entry name" value="Riboflavin_kinase_bac"/>
</dbReference>
<dbReference type="UniPathway" id="UPA00276">
    <property type="reaction ID" value="UER00406"/>
</dbReference>
<accession>A0A1Y6CP02</accession>
<gene>
    <name evidence="17" type="ORF">SAMN05428998_14219</name>
</gene>
<dbReference type="GO" id="GO:0005524">
    <property type="term" value="F:ATP binding"/>
    <property type="evidence" value="ECO:0007669"/>
    <property type="project" value="UniProtKB-UniRule"/>
</dbReference>
<evidence type="ECO:0000256" key="14">
    <source>
        <dbReference type="ARBA" id="ARBA00049494"/>
    </source>
</evidence>
<dbReference type="GO" id="GO:0006747">
    <property type="term" value="P:FAD biosynthetic process"/>
    <property type="evidence" value="ECO:0007669"/>
    <property type="project" value="UniProtKB-UniRule"/>
</dbReference>
<dbReference type="SUPFAM" id="SSF82114">
    <property type="entry name" value="Riboflavin kinase-like"/>
    <property type="match status" value="1"/>
</dbReference>
<dbReference type="PANTHER" id="PTHR22749:SF6">
    <property type="entry name" value="RIBOFLAVIN KINASE"/>
    <property type="match status" value="1"/>
</dbReference>
<evidence type="ECO:0000256" key="9">
    <source>
        <dbReference type="ARBA" id="ARBA00022777"/>
    </source>
</evidence>
<evidence type="ECO:0000256" key="1">
    <source>
        <dbReference type="ARBA" id="ARBA00002121"/>
    </source>
</evidence>
<dbReference type="EC" id="2.7.1.26" evidence="15"/>
<organism evidence="17 18">
    <name type="scientific">Tistlia consotensis USBA 355</name>
    <dbReference type="NCBI Taxonomy" id="560819"/>
    <lineage>
        <taxon>Bacteria</taxon>
        <taxon>Pseudomonadati</taxon>
        <taxon>Pseudomonadota</taxon>
        <taxon>Alphaproteobacteria</taxon>
        <taxon>Rhodospirillales</taxon>
        <taxon>Rhodovibrionaceae</taxon>
        <taxon>Tistlia</taxon>
    </lineage>
</organism>
<dbReference type="Gene3D" id="2.40.30.30">
    <property type="entry name" value="Riboflavin kinase-like"/>
    <property type="match status" value="1"/>
</dbReference>
<dbReference type="InterPro" id="IPR014729">
    <property type="entry name" value="Rossmann-like_a/b/a_fold"/>
</dbReference>